<feature type="transmembrane region" description="Helical" evidence="1">
    <location>
        <begin position="21"/>
        <end position="43"/>
    </location>
</feature>
<dbReference type="AlphaFoldDB" id="A0A344A2N1"/>
<proteinExistence type="predicted"/>
<protein>
    <submittedName>
        <fullName evidence="2">NADH dehydrogenase subunit 6</fullName>
    </submittedName>
</protein>
<feature type="transmembrane region" description="Helical" evidence="1">
    <location>
        <begin position="84"/>
        <end position="105"/>
    </location>
</feature>
<keyword evidence="1" id="KW-1133">Transmembrane helix</keyword>
<gene>
    <name evidence="2" type="primary">nad6</name>
</gene>
<evidence type="ECO:0000256" key="1">
    <source>
        <dbReference type="SAM" id="Phobius"/>
    </source>
</evidence>
<name>A0A344A2N1_9HEMI</name>
<reference evidence="2" key="1">
    <citation type="submission" date="2018-02" db="EMBL/GenBank/DDBJ databases">
        <title>Resolving the psyllid tree of life: Phylogenomic analysis of the superfamily Psylloidea (Hemiptera).</title>
        <authorList>
            <person name="Percy D.M."/>
            <person name="Sveinsson S."/>
            <person name="Lemmon A.R."/>
            <person name="Lemmon E.M."/>
            <person name="Ouvrard D."/>
            <person name="Burckhardt D."/>
        </authorList>
    </citation>
    <scope>NUCLEOTIDE SEQUENCE</scope>
    <source>
        <strain evidence="2">DP2.idba.185_circ</strain>
    </source>
</reference>
<feature type="transmembrane region" description="Helical" evidence="1">
    <location>
        <begin position="125"/>
        <end position="151"/>
    </location>
</feature>
<evidence type="ECO:0000313" key="2">
    <source>
        <dbReference type="EMBL" id="AWU49022.1"/>
    </source>
</evidence>
<organism evidence="2">
    <name type="scientific">Pariaconus pele</name>
    <dbReference type="NCBI Taxonomy" id="1950172"/>
    <lineage>
        <taxon>Eukaryota</taxon>
        <taxon>Metazoa</taxon>
        <taxon>Ecdysozoa</taxon>
        <taxon>Arthropoda</taxon>
        <taxon>Hexapoda</taxon>
        <taxon>Insecta</taxon>
        <taxon>Pterygota</taxon>
        <taxon>Neoptera</taxon>
        <taxon>Paraneoptera</taxon>
        <taxon>Hemiptera</taxon>
        <taxon>Sternorrhyncha</taxon>
        <taxon>Psylloidea</taxon>
        <taxon>Triozidae</taxon>
        <taxon>Pariaconus</taxon>
    </lineage>
</organism>
<keyword evidence="2" id="KW-0496">Mitochondrion</keyword>
<accession>A0A344A2N1</accession>
<sequence length="160" mass="19049">MFKILLTSTMIMTTCVPLVKTPLTMGMVIFMQTVIICSLTRMISMSSWLPFTMFLVMASGLMIIFMYVTSICSNKKFSFIKMNMIFLMPILIMFMWLKDIFYFPYKDNLQIKDLFNHEFLKLYTHMNIFSSTFMFMYLLLMLIIMINLLLLNKGPMRKKY</sequence>
<keyword evidence="1" id="KW-0472">Membrane</keyword>
<keyword evidence="1" id="KW-0812">Transmembrane</keyword>
<feature type="transmembrane region" description="Helical" evidence="1">
    <location>
        <begin position="49"/>
        <end position="72"/>
    </location>
</feature>
<dbReference type="EMBL" id="MG989233">
    <property type="protein sequence ID" value="AWU49022.1"/>
    <property type="molecule type" value="Genomic_DNA"/>
</dbReference>
<geneLocation type="mitochondrion" evidence="2"/>